<dbReference type="AlphaFoldDB" id="A0A1R3V4F7"/>
<name>A0A1R3V4F7_9HYPH</name>
<sequence>MGSAAPVDFKQREGRIASTRSLCVRRSLANTYAAAGLEAGAGTVRSGPSSMRRATAGRRAGVSSAGGRACAQADQQHVRRALQQRCAAQRLAEQDLTRYRLALGQPEPGLFEDGAGARPFGAGHGIRAGEAALTPLQDAISTANDKLSGIIAAPFGRLAVPDVRTRR</sequence>
<accession>A0A1R3V4F7</accession>
<dbReference type="Proteomes" id="UP000188388">
    <property type="component" value="Unassembled WGS sequence"/>
</dbReference>
<evidence type="ECO:0000313" key="1">
    <source>
        <dbReference type="EMBL" id="SIT54794.1"/>
    </source>
</evidence>
<dbReference type="EMBL" id="FTPD01000010">
    <property type="protein sequence ID" value="SIT54794.1"/>
    <property type="molecule type" value="Genomic_DNA"/>
</dbReference>
<gene>
    <name evidence="1" type="ORF">BQ8794_180138</name>
</gene>
<evidence type="ECO:0000313" key="2">
    <source>
        <dbReference type="Proteomes" id="UP000188388"/>
    </source>
</evidence>
<protein>
    <submittedName>
        <fullName evidence="1">Uncharacterized protein</fullName>
    </submittedName>
</protein>
<proteinExistence type="predicted"/>
<keyword evidence="2" id="KW-1185">Reference proteome</keyword>
<reference evidence="2" key="1">
    <citation type="submission" date="2017-01" db="EMBL/GenBank/DDBJ databases">
        <authorList>
            <person name="Brunel B."/>
        </authorList>
    </citation>
    <scope>NUCLEOTIDE SEQUENCE [LARGE SCALE GENOMIC DNA]</scope>
</reference>
<organism evidence="1 2">
    <name type="scientific">Mesorhizobium prunaredense</name>
    <dbReference type="NCBI Taxonomy" id="1631249"/>
    <lineage>
        <taxon>Bacteria</taxon>
        <taxon>Pseudomonadati</taxon>
        <taxon>Pseudomonadota</taxon>
        <taxon>Alphaproteobacteria</taxon>
        <taxon>Hyphomicrobiales</taxon>
        <taxon>Phyllobacteriaceae</taxon>
        <taxon>Mesorhizobium</taxon>
    </lineage>
</organism>